<proteinExistence type="predicted"/>
<dbReference type="InterPro" id="IPR041049">
    <property type="entry name" value="DUF5615"/>
</dbReference>
<evidence type="ECO:0000313" key="3">
    <source>
        <dbReference type="Proteomes" id="UP000516305"/>
    </source>
</evidence>
<dbReference type="RefSeq" id="WP_210759577.1">
    <property type="nucleotide sequence ID" value="NZ_CP060139.1"/>
</dbReference>
<dbReference type="AlphaFoldDB" id="A0A7H0VH54"/>
<dbReference type="EMBL" id="CP060139">
    <property type="protein sequence ID" value="QNR25052.1"/>
    <property type="molecule type" value="Genomic_DNA"/>
</dbReference>
<feature type="domain" description="DUF5615" evidence="1">
    <location>
        <begin position="2"/>
        <end position="108"/>
    </location>
</feature>
<dbReference type="Pfam" id="PF18480">
    <property type="entry name" value="DUF5615"/>
    <property type="match status" value="1"/>
</dbReference>
<protein>
    <submittedName>
        <fullName evidence="2">DUF5615 family PIN-like protein</fullName>
    </submittedName>
</protein>
<evidence type="ECO:0000259" key="1">
    <source>
        <dbReference type="Pfam" id="PF18480"/>
    </source>
</evidence>
<name>A0A7H0VH54_9FLAO</name>
<dbReference type="KEGG" id="chyd:H4K34_04175"/>
<reference evidence="2 3" key="1">
    <citation type="submission" date="2020-08" db="EMBL/GenBank/DDBJ databases">
        <title>Croceimicrobium hydrocarbonivorans gen. nov., sp. nov., a novel marine bacterium isolated from a bacterial consortium that degrades polyethylene terephthalate.</title>
        <authorList>
            <person name="Liu R."/>
        </authorList>
    </citation>
    <scope>NUCLEOTIDE SEQUENCE [LARGE SCALE GENOMIC DNA]</scope>
    <source>
        <strain evidence="2 3">A20-9</strain>
    </source>
</reference>
<gene>
    <name evidence="2" type="ORF">H4K34_04175</name>
</gene>
<sequence>MLLFDQNISRKILKLLEESFPNSAHVTELGLANATDREIWEFAKYHQFTIVSFDVDFYNYSIIWGPPPKIIWIRTFNQRTAFLAELLQYYSSQIFDFINSEELECLEIKG</sequence>
<accession>A0A7H0VH54</accession>
<dbReference type="Proteomes" id="UP000516305">
    <property type="component" value="Chromosome"/>
</dbReference>
<evidence type="ECO:0000313" key="2">
    <source>
        <dbReference type="EMBL" id="QNR25052.1"/>
    </source>
</evidence>
<keyword evidence="3" id="KW-1185">Reference proteome</keyword>
<organism evidence="2 3">
    <name type="scientific">Croceimicrobium hydrocarbonivorans</name>
    <dbReference type="NCBI Taxonomy" id="2761580"/>
    <lineage>
        <taxon>Bacteria</taxon>
        <taxon>Pseudomonadati</taxon>
        <taxon>Bacteroidota</taxon>
        <taxon>Flavobacteriia</taxon>
        <taxon>Flavobacteriales</taxon>
        <taxon>Owenweeksiaceae</taxon>
        <taxon>Croceimicrobium</taxon>
    </lineage>
</organism>